<reference evidence="6 8" key="3">
    <citation type="submission" date="2019-04" db="EMBL/GenBank/DDBJ databases">
        <title>Microbes associate with the intestines of laboratory mice.</title>
        <authorList>
            <person name="Navarre W."/>
            <person name="Wong E."/>
            <person name="Huang K."/>
            <person name="Tropini C."/>
            <person name="Ng K."/>
            <person name="Yu B."/>
        </authorList>
    </citation>
    <scope>NUCLEOTIDE SEQUENCE [LARGE SCALE GENOMIC DNA]</scope>
    <source>
        <strain evidence="6 8">NM06_A21</strain>
    </source>
</reference>
<evidence type="ECO:0000313" key="6">
    <source>
        <dbReference type="EMBL" id="TGY68783.1"/>
    </source>
</evidence>
<accession>A0A1Z2XKI1</accession>
<accession>A0A1B1S862</accession>
<protein>
    <recommendedName>
        <fullName evidence="4">Peptide deformylase</fullName>
        <shortName evidence="4">PDF</shortName>
        <ecNumber evidence="4">3.5.1.88</ecNumber>
    </recommendedName>
    <alternativeName>
        <fullName evidence="4">Polypeptide deformylase</fullName>
    </alternativeName>
</protein>
<dbReference type="GO" id="GO:0046872">
    <property type="term" value="F:metal ion binding"/>
    <property type="evidence" value="ECO:0007669"/>
    <property type="project" value="UniProtKB-KW"/>
</dbReference>
<dbReference type="Proteomes" id="UP000186351">
    <property type="component" value="Chromosome"/>
</dbReference>
<keyword evidence="3 4" id="KW-0378">Hydrolase</keyword>
<comment type="catalytic activity">
    <reaction evidence="4">
        <text>N-terminal N-formyl-L-methionyl-[peptide] + H2O = N-terminal L-methionyl-[peptide] + formate</text>
        <dbReference type="Rhea" id="RHEA:24420"/>
        <dbReference type="Rhea" id="RHEA-COMP:10639"/>
        <dbReference type="Rhea" id="RHEA-COMP:10640"/>
        <dbReference type="ChEBI" id="CHEBI:15377"/>
        <dbReference type="ChEBI" id="CHEBI:15740"/>
        <dbReference type="ChEBI" id="CHEBI:49298"/>
        <dbReference type="ChEBI" id="CHEBI:64731"/>
        <dbReference type="EC" id="3.5.1.88"/>
    </reaction>
</comment>
<dbReference type="NCBIfam" id="TIGR00079">
    <property type="entry name" value="pept_deformyl"/>
    <property type="match status" value="1"/>
</dbReference>
<dbReference type="OrthoDB" id="9784988at2"/>
<comment type="function">
    <text evidence="4">Removes the formyl group from the N-terminal Met of newly synthesized proteins. Requires at least a dipeptide for an efficient rate of reaction. N-terminal L-methionine is a prerequisite for activity but the enzyme has broad specificity at other positions.</text>
</comment>
<evidence type="ECO:0000256" key="2">
    <source>
        <dbReference type="ARBA" id="ARBA00022723"/>
    </source>
</evidence>
<feature type="binding site" evidence="4">
    <location>
        <position position="144"/>
    </location>
    <ligand>
        <name>Fe cation</name>
        <dbReference type="ChEBI" id="CHEBI:24875"/>
    </ligand>
</feature>
<evidence type="ECO:0000313" key="7">
    <source>
        <dbReference type="Proteomes" id="UP000186351"/>
    </source>
</evidence>
<dbReference type="PIRSF" id="PIRSF004749">
    <property type="entry name" value="Pep_def"/>
    <property type="match status" value="1"/>
</dbReference>
<sequence length="189" mass="21545">MKLPVYLYGHPVLRAISTDVTPEYPELKKFVADMWETMYNSDGVGLAAPQVGRNDRIVVIDADPVADAFPECKGRKFTLINPEIEILDGPVETRNEGCLSLPDLSESVPRVEHIRLKWVDDDFQPHEEEISGFLARIVQHECDHLEGKLYIDHISAIRRQLLRAKLSAIITGRKRVDYPVRYAPQKGRK</sequence>
<dbReference type="EMBL" id="SRYD01000086">
    <property type="protein sequence ID" value="TGY68783.1"/>
    <property type="molecule type" value="Genomic_DNA"/>
</dbReference>
<organism evidence="5 7">
    <name type="scientific">Muribaculum intestinale</name>
    <dbReference type="NCBI Taxonomy" id="1796646"/>
    <lineage>
        <taxon>Bacteria</taxon>
        <taxon>Pseudomonadati</taxon>
        <taxon>Bacteroidota</taxon>
        <taxon>Bacteroidia</taxon>
        <taxon>Bacteroidales</taxon>
        <taxon>Muribaculaceae</taxon>
        <taxon>Muribaculum</taxon>
    </lineage>
</organism>
<dbReference type="PANTHER" id="PTHR10458">
    <property type="entry name" value="PEPTIDE DEFORMYLASE"/>
    <property type="match status" value="1"/>
</dbReference>
<evidence type="ECO:0000256" key="4">
    <source>
        <dbReference type="HAMAP-Rule" id="MF_00163"/>
    </source>
</evidence>
<dbReference type="InterPro" id="IPR036821">
    <property type="entry name" value="Peptide_deformylase_sf"/>
</dbReference>
<dbReference type="HAMAP" id="MF_00163">
    <property type="entry name" value="Pep_deformylase"/>
    <property type="match status" value="1"/>
</dbReference>
<dbReference type="GO" id="GO:0006412">
    <property type="term" value="P:translation"/>
    <property type="evidence" value="ECO:0007669"/>
    <property type="project" value="UniProtKB-UniRule"/>
</dbReference>
<feature type="binding site" evidence="4">
    <location>
        <position position="98"/>
    </location>
    <ligand>
        <name>Fe cation</name>
        <dbReference type="ChEBI" id="CHEBI:24875"/>
    </ligand>
</feature>
<evidence type="ECO:0000313" key="5">
    <source>
        <dbReference type="EMBL" id="ANU62984.1"/>
    </source>
</evidence>
<dbReference type="AlphaFoldDB" id="A0A1B1S862"/>
<dbReference type="PANTHER" id="PTHR10458:SF22">
    <property type="entry name" value="PEPTIDE DEFORMYLASE"/>
    <property type="match status" value="1"/>
</dbReference>
<evidence type="ECO:0000256" key="1">
    <source>
        <dbReference type="ARBA" id="ARBA00010759"/>
    </source>
</evidence>
<keyword evidence="7" id="KW-1185">Reference proteome</keyword>
<keyword evidence="2 4" id="KW-0479">Metal-binding</keyword>
<dbReference type="GeneID" id="65536040"/>
<dbReference type="PRINTS" id="PR01576">
    <property type="entry name" value="PDEFORMYLASE"/>
</dbReference>
<feature type="binding site" evidence="4">
    <location>
        <position position="140"/>
    </location>
    <ligand>
        <name>Fe cation</name>
        <dbReference type="ChEBI" id="CHEBI:24875"/>
    </ligand>
</feature>
<dbReference type="GO" id="GO:0042586">
    <property type="term" value="F:peptide deformylase activity"/>
    <property type="evidence" value="ECO:0007669"/>
    <property type="project" value="UniProtKB-UniRule"/>
</dbReference>
<dbReference type="Gene3D" id="3.90.45.10">
    <property type="entry name" value="Peptide deformylase"/>
    <property type="match status" value="1"/>
</dbReference>
<dbReference type="Proteomes" id="UP000306630">
    <property type="component" value="Unassembled WGS sequence"/>
</dbReference>
<reference evidence="7" key="1">
    <citation type="submission" date="2016-04" db="EMBL/GenBank/DDBJ databases">
        <title>Complete Genome Sequences of Twelve Strains of a Stable Defined Moderately Diverse Mouse Microbiota 2 (sDMDMm2).</title>
        <authorList>
            <person name="Uchimura Y."/>
            <person name="Wyss M."/>
            <person name="Brugiroux S."/>
            <person name="Limenitakis J.P."/>
            <person name="Stecher B."/>
            <person name="McCoy K.D."/>
            <person name="Macpherson A.J."/>
        </authorList>
    </citation>
    <scope>NUCLEOTIDE SEQUENCE [LARGE SCALE GENOMIC DNA]</scope>
    <source>
        <strain evidence="7">YL27</strain>
    </source>
</reference>
<dbReference type="EC" id="3.5.1.88" evidence="4"/>
<dbReference type="CDD" id="cd00487">
    <property type="entry name" value="Pep_deformylase"/>
    <property type="match status" value="1"/>
</dbReference>
<feature type="active site" evidence="4">
    <location>
        <position position="141"/>
    </location>
</feature>
<dbReference type="KEGG" id="pary:A4V02_04160"/>
<gene>
    <name evidence="4 6" type="primary">def</name>
    <name evidence="5" type="ORF">A4V02_04160</name>
    <name evidence="6" type="ORF">E5333_14590</name>
</gene>
<comment type="similarity">
    <text evidence="1 4">Belongs to the polypeptide deformylase family.</text>
</comment>
<evidence type="ECO:0000313" key="8">
    <source>
        <dbReference type="Proteomes" id="UP000306630"/>
    </source>
</evidence>
<reference evidence="5" key="2">
    <citation type="submission" date="2017-04" db="EMBL/GenBank/DDBJ databases">
        <title>Complete Genome Sequences of Twelve Strains of a Stable Defined Moderately Diverse Mouse Microbiota 2 (sDMDMm2).</title>
        <authorList>
            <person name="Uchimura Y."/>
            <person name="Wyss M."/>
            <person name="Brugiroux S."/>
            <person name="Limenitakis J.P."/>
            <person name="Stecher B."/>
            <person name="McCoy K.D."/>
            <person name="Macpherson A.J."/>
        </authorList>
    </citation>
    <scope>NUCLEOTIDE SEQUENCE</scope>
    <source>
        <strain evidence="5">YL27</strain>
    </source>
</reference>
<proteinExistence type="inferred from homology"/>
<dbReference type="STRING" id="1796646.A4V02_04160"/>
<dbReference type="RefSeq" id="WP_068960344.1">
    <property type="nucleotide sequence ID" value="NZ_CAJTAP010000006.1"/>
</dbReference>
<dbReference type="NCBIfam" id="NF001159">
    <property type="entry name" value="PRK00150.1-3"/>
    <property type="match status" value="1"/>
</dbReference>
<comment type="cofactor">
    <cofactor evidence="4">
        <name>Fe(2+)</name>
        <dbReference type="ChEBI" id="CHEBI:29033"/>
    </cofactor>
    <text evidence="4">Binds 1 Fe(2+) ion.</text>
</comment>
<dbReference type="Pfam" id="PF01327">
    <property type="entry name" value="Pep_deformylase"/>
    <property type="match status" value="1"/>
</dbReference>
<keyword evidence="4" id="KW-0648">Protein biosynthesis</keyword>
<name>A0A1B1S862_9BACT</name>
<keyword evidence="4" id="KW-0408">Iron</keyword>
<dbReference type="SUPFAM" id="SSF56420">
    <property type="entry name" value="Peptide deformylase"/>
    <property type="match status" value="1"/>
</dbReference>
<evidence type="ECO:0000256" key="3">
    <source>
        <dbReference type="ARBA" id="ARBA00022801"/>
    </source>
</evidence>
<dbReference type="InterPro" id="IPR023635">
    <property type="entry name" value="Peptide_deformylase"/>
</dbReference>
<dbReference type="EMBL" id="CP015402">
    <property type="protein sequence ID" value="ANU62984.1"/>
    <property type="molecule type" value="Genomic_DNA"/>
</dbReference>